<sequence length="502" mass="55580">MRLFATPSSSSRTATARDVDADQNSPVRSAQQHLQQPLLDRHASQLSYGSLVDHRPSSERRARSRRRKARLRTSVYADPPPSYRRALLSYTLAVTIPSTLILLLLGLLKILVWPRTVHPSPLREFGLAAGSYVVSYALRIPILYISTLCNTYFNSWTMALSTFLHVSAQEAIRLAMLVVLQIHLERPSEESLLRGGDGGTPLDDWAPLPDVWDAAFTQVWWLALGWATMDVAVGIVQGYEQLALYRDAWSHHHHRPHLRHDSHGPVTDSTSSPSPPPHGKHRRSSTANERRESTSAVEDAHPALKRPASHIVYTLTPQHVSSADLTATYEGAQEGQEAEPLQESTILIAAPMDLEAELSHLLVRKQRAELEGVYGSPLPRIPVFLIALQRFDSILLSVGLTLLVSAAYLRAFYLPATTVVDDPNLLKVLLSATYQQDWAVDWSKVKDTTVPIICAAVLVHFFLSMLWIEALPRIGVHTASYVGLLVSLAVLFAGLGCWGALI</sequence>
<organism evidence="3 4">
    <name type="scientific">Serendipita indica (strain DSM 11827)</name>
    <name type="common">Root endophyte fungus</name>
    <name type="synonym">Piriformospora indica</name>
    <dbReference type="NCBI Taxonomy" id="1109443"/>
    <lineage>
        <taxon>Eukaryota</taxon>
        <taxon>Fungi</taxon>
        <taxon>Dikarya</taxon>
        <taxon>Basidiomycota</taxon>
        <taxon>Agaricomycotina</taxon>
        <taxon>Agaricomycetes</taxon>
        <taxon>Sebacinales</taxon>
        <taxon>Serendipitaceae</taxon>
        <taxon>Serendipita</taxon>
    </lineage>
</organism>
<keyword evidence="2" id="KW-1133">Transmembrane helix</keyword>
<evidence type="ECO:0000313" key="3">
    <source>
        <dbReference type="EMBL" id="CCA74532.1"/>
    </source>
</evidence>
<dbReference type="AlphaFoldDB" id="G4TT89"/>
<feature type="region of interest" description="Disordered" evidence="1">
    <location>
        <begin position="50"/>
        <end position="76"/>
    </location>
</feature>
<protein>
    <submittedName>
        <fullName evidence="3">Uncharacterized protein</fullName>
    </submittedName>
</protein>
<feature type="transmembrane region" description="Helical" evidence="2">
    <location>
        <begin position="133"/>
        <end position="153"/>
    </location>
</feature>
<comment type="caution">
    <text evidence="3">The sequence shown here is derived from an EMBL/GenBank/DDBJ whole genome shotgun (WGS) entry which is preliminary data.</text>
</comment>
<dbReference type="eggNOG" id="ENOG502SAR4">
    <property type="taxonomic scope" value="Eukaryota"/>
</dbReference>
<keyword evidence="4" id="KW-1185">Reference proteome</keyword>
<feature type="transmembrane region" description="Helical" evidence="2">
    <location>
        <begin position="448"/>
        <end position="468"/>
    </location>
</feature>
<accession>G4TT89</accession>
<evidence type="ECO:0000256" key="2">
    <source>
        <dbReference type="SAM" id="Phobius"/>
    </source>
</evidence>
<reference evidence="3 4" key="1">
    <citation type="journal article" date="2011" name="PLoS Pathog.">
        <title>Endophytic Life Strategies Decoded by Genome and Transcriptome Analyses of the Mutualistic Root Symbiont Piriformospora indica.</title>
        <authorList>
            <person name="Zuccaro A."/>
            <person name="Lahrmann U."/>
            <person name="Guldener U."/>
            <person name="Langen G."/>
            <person name="Pfiffi S."/>
            <person name="Biedenkopf D."/>
            <person name="Wong P."/>
            <person name="Samans B."/>
            <person name="Grimm C."/>
            <person name="Basiewicz M."/>
            <person name="Murat C."/>
            <person name="Martin F."/>
            <person name="Kogel K.H."/>
        </authorList>
    </citation>
    <scope>NUCLEOTIDE SEQUENCE [LARGE SCALE GENOMIC DNA]</scope>
    <source>
        <strain evidence="3 4">DSM 11827</strain>
    </source>
</reference>
<dbReference type="Proteomes" id="UP000007148">
    <property type="component" value="Unassembled WGS sequence"/>
</dbReference>
<keyword evidence="2" id="KW-0472">Membrane</keyword>
<feature type="compositionally biased region" description="Polar residues" evidence="1">
    <location>
        <begin position="22"/>
        <end position="35"/>
    </location>
</feature>
<dbReference type="OrthoDB" id="3364069at2759"/>
<dbReference type="EMBL" id="CAFZ01000324">
    <property type="protein sequence ID" value="CCA74532.1"/>
    <property type="molecule type" value="Genomic_DNA"/>
</dbReference>
<feature type="compositionally biased region" description="Basic residues" evidence="1">
    <location>
        <begin position="62"/>
        <end position="71"/>
    </location>
</feature>
<evidence type="ECO:0000313" key="4">
    <source>
        <dbReference type="Proteomes" id="UP000007148"/>
    </source>
</evidence>
<dbReference type="HOGENOM" id="CLU_022490_1_0_1"/>
<dbReference type="STRING" id="1109443.G4TT89"/>
<feature type="compositionally biased region" description="Basic and acidic residues" evidence="1">
    <location>
        <begin position="52"/>
        <end position="61"/>
    </location>
</feature>
<feature type="region of interest" description="Disordered" evidence="1">
    <location>
        <begin position="255"/>
        <end position="301"/>
    </location>
</feature>
<evidence type="ECO:0000256" key="1">
    <source>
        <dbReference type="SAM" id="MobiDB-lite"/>
    </source>
</evidence>
<dbReference type="OMA" id="VHTTAYV"/>
<feature type="compositionally biased region" description="Basic and acidic residues" evidence="1">
    <location>
        <begin position="288"/>
        <end position="301"/>
    </location>
</feature>
<keyword evidence="2" id="KW-0812">Transmembrane</keyword>
<feature type="transmembrane region" description="Helical" evidence="2">
    <location>
        <begin position="394"/>
        <end position="413"/>
    </location>
</feature>
<proteinExistence type="predicted"/>
<gene>
    <name evidence="3" type="ORF">PIIN_08484</name>
</gene>
<feature type="transmembrane region" description="Helical" evidence="2">
    <location>
        <begin position="87"/>
        <end position="113"/>
    </location>
</feature>
<feature type="region of interest" description="Disordered" evidence="1">
    <location>
        <begin position="1"/>
        <end position="36"/>
    </location>
</feature>
<name>G4TT89_SERID</name>
<dbReference type="InParanoid" id="G4TT89"/>
<feature type="transmembrane region" description="Helical" evidence="2">
    <location>
        <begin position="480"/>
        <end position="501"/>
    </location>
</feature>